<dbReference type="Proteomes" id="UP001341840">
    <property type="component" value="Unassembled WGS sequence"/>
</dbReference>
<dbReference type="InterPro" id="IPR032675">
    <property type="entry name" value="LRR_dom_sf"/>
</dbReference>
<protein>
    <recommendedName>
        <fullName evidence="8">NB-ARC domain-containing protein</fullName>
    </recommendedName>
</protein>
<dbReference type="SUPFAM" id="SSF52058">
    <property type="entry name" value="L domain-like"/>
    <property type="match status" value="1"/>
</dbReference>
<dbReference type="Pfam" id="PF00931">
    <property type="entry name" value="NB-ARC"/>
    <property type="match status" value="1"/>
</dbReference>
<dbReference type="Gene3D" id="1.10.8.430">
    <property type="entry name" value="Helical domain of apoptotic protease-activating factors"/>
    <property type="match status" value="1"/>
</dbReference>
<evidence type="ECO:0000259" key="5">
    <source>
        <dbReference type="Pfam" id="PF23559"/>
    </source>
</evidence>
<feature type="domain" description="NB-ARC" evidence="4">
    <location>
        <begin position="2"/>
        <end position="44"/>
    </location>
</feature>
<dbReference type="InterPro" id="IPR036388">
    <property type="entry name" value="WH-like_DNA-bd_sf"/>
</dbReference>
<keyword evidence="7" id="KW-1185">Reference proteome</keyword>
<organism evidence="6 7">
    <name type="scientific">Stylosanthes scabra</name>
    <dbReference type="NCBI Taxonomy" id="79078"/>
    <lineage>
        <taxon>Eukaryota</taxon>
        <taxon>Viridiplantae</taxon>
        <taxon>Streptophyta</taxon>
        <taxon>Embryophyta</taxon>
        <taxon>Tracheophyta</taxon>
        <taxon>Spermatophyta</taxon>
        <taxon>Magnoliopsida</taxon>
        <taxon>eudicotyledons</taxon>
        <taxon>Gunneridae</taxon>
        <taxon>Pentapetalae</taxon>
        <taxon>rosids</taxon>
        <taxon>fabids</taxon>
        <taxon>Fabales</taxon>
        <taxon>Fabaceae</taxon>
        <taxon>Papilionoideae</taxon>
        <taxon>50 kb inversion clade</taxon>
        <taxon>dalbergioids sensu lato</taxon>
        <taxon>Dalbergieae</taxon>
        <taxon>Pterocarpus clade</taxon>
        <taxon>Stylosanthes</taxon>
    </lineage>
</organism>
<dbReference type="InterPro" id="IPR042197">
    <property type="entry name" value="Apaf_helical"/>
</dbReference>
<dbReference type="InterPro" id="IPR002182">
    <property type="entry name" value="NB-ARC"/>
</dbReference>
<dbReference type="PANTHER" id="PTHR23155:SF1193">
    <property type="entry name" value="DISEASE RESISTANCE PROTEIN RPP13-RELATED"/>
    <property type="match status" value="1"/>
</dbReference>
<evidence type="ECO:0000313" key="6">
    <source>
        <dbReference type="EMBL" id="MED6111912.1"/>
    </source>
</evidence>
<proteinExistence type="predicted"/>
<comment type="caution">
    <text evidence="6">The sequence shown here is derived from an EMBL/GenBank/DDBJ whole genome shotgun (WGS) entry which is preliminary data.</text>
</comment>
<dbReference type="InterPro" id="IPR027417">
    <property type="entry name" value="P-loop_NTPase"/>
</dbReference>
<dbReference type="InterPro" id="IPR058922">
    <property type="entry name" value="WHD_DRP"/>
</dbReference>
<evidence type="ECO:0000256" key="2">
    <source>
        <dbReference type="ARBA" id="ARBA00022821"/>
    </source>
</evidence>
<gene>
    <name evidence="6" type="ORF">PIB30_056690</name>
</gene>
<feature type="domain" description="Disease resistance protein winged helix" evidence="5">
    <location>
        <begin position="130"/>
        <end position="207"/>
    </location>
</feature>
<reference evidence="6 7" key="1">
    <citation type="journal article" date="2023" name="Plants (Basel)">
        <title>Bridging the Gap: Combining Genomics and Transcriptomics Approaches to Understand Stylosanthes scabra, an Orphan Legume from the Brazilian Caatinga.</title>
        <authorList>
            <person name="Ferreira-Neto J.R.C."/>
            <person name="da Silva M.D."/>
            <person name="Binneck E."/>
            <person name="de Melo N.F."/>
            <person name="da Silva R.H."/>
            <person name="de Melo A.L.T.M."/>
            <person name="Pandolfi V."/>
            <person name="Bustamante F.O."/>
            <person name="Brasileiro-Vidal A.C."/>
            <person name="Benko-Iseppon A.M."/>
        </authorList>
    </citation>
    <scope>NUCLEOTIDE SEQUENCE [LARGE SCALE GENOMIC DNA]</scope>
    <source>
        <tissue evidence="6">Leaves</tissue>
    </source>
</reference>
<evidence type="ECO:0000313" key="7">
    <source>
        <dbReference type="Proteomes" id="UP001341840"/>
    </source>
</evidence>
<evidence type="ECO:0000256" key="1">
    <source>
        <dbReference type="ARBA" id="ARBA00022737"/>
    </source>
</evidence>
<keyword evidence="2" id="KW-0611">Plant defense</keyword>
<dbReference type="InterPro" id="IPR044974">
    <property type="entry name" value="Disease_R_plants"/>
</dbReference>
<name>A0ABU6QK74_9FABA</name>
<dbReference type="Pfam" id="PF23559">
    <property type="entry name" value="WHD_DRP"/>
    <property type="match status" value="1"/>
</dbReference>
<feature type="region of interest" description="Disordered" evidence="3">
    <location>
        <begin position="544"/>
        <end position="590"/>
    </location>
</feature>
<evidence type="ECO:0000259" key="4">
    <source>
        <dbReference type="Pfam" id="PF00931"/>
    </source>
</evidence>
<evidence type="ECO:0008006" key="8">
    <source>
        <dbReference type="Google" id="ProtNLM"/>
    </source>
</evidence>
<dbReference type="SUPFAM" id="SSF52540">
    <property type="entry name" value="P-loop containing nucleoside triphosphate hydrolases"/>
    <property type="match status" value="1"/>
</dbReference>
<accession>A0ABU6QK74</accession>
<dbReference type="Gene3D" id="1.10.10.10">
    <property type="entry name" value="Winged helix-like DNA-binding domain superfamily/Winged helix DNA-binding domain"/>
    <property type="match status" value="1"/>
</dbReference>
<dbReference type="EMBL" id="JASCZI010000456">
    <property type="protein sequence ID" value="MED6111912.1"/>
    <property type="molecule type" value="Genomic_DNA"/>
</dbReference>
<dbReference type="PANTHER" id="PTHR23155">
    <property type="entry name" value="DISEASE RESISTANCE PROTEIN RP"/>
    <property type="match status" value="1"/>
</dbReference>
<keyword evidence="1" id="KW-0677">Repeat</keyword>
<feature type="compositionally biased region" description="Acidic residues" evidence="3">
    <location>
        <begin position="547"/>
        <end position="590"/>
    </location>
</feature>
<evidence type="ECO:0000256" key="3">
    <source>
        <dbReference type="SAM" id="MobiDB-lite"/>
    </source>
</evidence>
<sequence length="590" mass="67892">MILVTTRDDRVANVLESKKPHLTVSFMNEEESWELFRNEVFYSTMCPLELEGIGRSIAESCNGLPLLIKTTAGIVAKRERSVEAWEEIKKLLPYWSIAEDDDGKKMMEMLKLSYDDLSEKMKPCFLYLAVFPQYDDIRVRDLIELWIAEGFIEPIQTGRSNALEPEDIGEEYLKELVDRNLVQVVSRRSDGKGVKTCQIHNLIRDLCISVSNNPDNNSNARKLSFPRDDGAHVCSVTSNQSRTCSLFVYGYVEEWPHHIPKDCQVNVLDFKGLNTDEGKNAEYLKGLQSLKFLRMIFSELKRLCMLQSLQTLHIVYNTSKYNMNIERLKHLRHLHSDFEVKLLGASEDKMQNVQTLCYVLLDSKLESFLKNGYFPNLRTLGLQINGHRQLKGMEFSLQLLTKLRKLKLYLAFKTLTLGKIVFPSTLTKITLSGYDGLKSEDMNALGQIPSLQILKLGGVSCIEEILNCGTQRSFLLLQVFIMVRVSSVTCLTLEDGAMRCLRRAIFRHCPGLELKNLPKQMRSLGYNLEFEQLIPPLNNLELSREEEISDEEEEISEEEFLEAEEESEQEYSEEEYLSEEEDDDDDDDDD</sequence>
<dbReference type="Gene3D" id="3.80.10.10">
    <property type="entry name" value="Ribonuclease Inhibitor"/>
    <property type="match status" value="1"/>
</dbReference>